<accession>A0ABM7YV01</accession>
<feature type="transmembrane region" description="Helical" evidence="5">
    <location>
        <begin position="181"/>
        <end position="202"/>
    </location>
</feature>
<dbReference type="PROSITE" id="PS50850">
    <property type="entry name" value="MFS"/>
    <property type="match status" value="1"/>
</dbReference>
<feature type="transmembrane region" description="Helical" evidence="5">
    <location>
        <begin position="92"/>
        <end position="115"/>
    </location>
</feature>
<evidence type="ECO:0000313" key="7">
    <source>
        <dbReference type="EMBL" id="BDI14448.1"/>
    </source>
</evidence>
<evidence type="ECO:0000256" key="1">
    <source>
        <dbReference type="ARBA" id="ARBA00004651"/>
    </source>
</evidence>
<feature type="transmembrane region" description="Helical" evidence="5">
    <location>
        <begin position="275"/>
        <end position="298"/>
    </location>
</feature>
<evidence type="ECO:0000256" key="4">
    <source>
        <dbReference type="ARBA" id="ARBA00023136"/>
    </source>
</evidence>
<dbReference type="PANTHER" id="PTHR11360:SF308">
    <property type="entry name" value="BLL3089 PROTEIN"/>
    <property type="match status" value="1"/>
</dbReference>
<dbReference type="Pfam" id="PF07690">
    <property type="entry name" value="MFS_1"/>
    <property type="match status" value="1"/>
</dbReference>
<dbReference type="InterPro" id="IPR050327">
    <property type="entry name" value="Proton-linked_MCT"/>
</dbReference>
<dbReference type="RefSeq" id="WP_251958032.1">
    <property type="nucleotide sequence ID" value="NZ_AP025732.1"/>
</dbReference>
<name>A0ABM7YV01_NOSCO</name>
<dbReference type="Gene3D" id="1.20.1250.20">
    <property type="entry name" value="MFS general substrate transporter like domains"/>
    <property type="match status" value="2"/>
</dbReference>
<feature type="transmembrane region" description="Helical" evidence="5">
    <location>
        <begin position="121"/>
        <end position="144"/>
    </location>
</feature>
<feature type="transmembrane region" description="Helical" evidence="5">
    <location>
        <begin position="330"/>
        <end position="355"/>
    </location>
</feature>
<dbReference type="Proteomes" id="UP001055453">
    <property type="component" value="Chromosome"/>
</dbReference>
<dbReference type="InterPro" id="IPR036259">
    <property type="entry name" value="MFS_trans_sf"/>
</dbReference>
<feature type="transmembrane region" description="Helical" evidence="5">
    <location>
        <begin position="241"/>
        <end position="263"/>
    </location>
</feature>
<gene>
    <name evidence="7" type="ORF">ANSO36C_02500</name>
</gene>
<feature type="transmembrane region" description="Helical" evidence="5">
    <location>
        <begin position="393"/>
        <end position="414"/>
    </location>
</feature>
<evidence type="ECO:0000313" key="8">
    <source>
        <dbReference type="Proteomes" id="UP001055453"/>
    </source>
</evidence>
<reference evidence="7" key="1">
    <citation type="submission" date="2022-04" db="EMBL/GenBank/DDBJ databases">
        <title>Complete genome sequence of a cyanobacterium, Nostoc sp. SO-36, isolated in Antarctica.</title>
        <authorList>
            <person name="Kanesaki Y."/>
            <person name="Effendi D."/>
            <person name="Sakamoto T."/>
            <person name="Ohtani S."/>
            <person name="Awai K."/>
        </authorList>
    </citation>
    <scope>NUCLEOTIDE SEQUENCE</scope>
    <source>
        <strain evidence="7">SO-36</strain>
    </source>
</reference>
<keyword evidence="8" id="KW-1185">Reference proteome</keyword>
<dbReference type="SUPFAM" id="SSF103473">
    <property type="entry name" value="MFS general substrate transporter"/>
    <property type="match status" value="1"/>
</dbReference>
<dbReference type="InterPro" id="IPR011701">
    <property type="entry name" value="MFS"/>
</dbReference>
<keyword evidence="3 5" id="KW-1133">Transmembrane helix</keyword>
<organism evidence="7 8">
    <name type="scientific">Nostoc cf. commune SO-36</name>
    <dbReference type="NCBI Taxonomy" id="449208"/>
    <lineage>
        <taxon>Bacteria</taxon>
        <taxon>Bacillati</taxon>
        <taxon>Cyanobacteriota</taxon>
        <taxon>Cyanophyceae</taxon>
        <taxon>Nostocales</taxon>
        <taxon>Nostocaceae</taxon>
        <taxon>Nostoc</taxon>
    </lineage>
</organism>
<dbReference type="EMBL" id="AP025732">
    <property type="protein sequence ID" value="BDI14448.1"/>
    <property type="molecule type" value="Genomic_DNA"/>
</dbReference>
<evidence type="ECO:0000256" key="2">
    <source>
        <dbReference type="ARBA" id="ARBA00022692"/>
    </source>
</evidence>
<comment type="subcellular location">
    <subcellularLocation>
        <location evidence="1">Cell membrane</location>
        <topology evidence="1">Multi-pass membrane protein</topology>
    </subcellularLocation>
</comment>
<feature type="transmembrane region" description="Helical" evidence="5">
    <location>
        <begin position="305"/>
        <end position="324"/>
    </location>
</feature>
<proteinExistence type="predicted"/>
<feature type="transmembrane region" description="Helical" evidence="5">
    <location>
        <begin position="65"/>
        <end position="85"/>
    </location>
</feature>
<dbReference type="PANTHER" id="PTHR11360">
    <property type="entry name" value="MONOCARBOXYLATE TRANSPORTER"/>
    <property type="match status" value="1"/>
</dbReference>
<sequence length="426" mass="45532">MSIDEGRPVKHSRLIAASPIYYGWVVLMAGTLGMLMTTPGQTVGISVFLDKIIAELGLTRSTVSLLYMMGTLGGSFSLPFIGRFIDRKGPRYAVVAIAFLFALACVGMGFVQGFITLGLGFIAIRGLGQGALGLVSINVINLWFVRRRGLAISLSGIGFAFGVAIFPLLIEFLIAQFGWRLAYMILGGVVAVTILPIGALIYREQPERYGLQPDSKVMVTQTQLPEEANYTLATARRTFTFWLFAAGNFCVAALGTGLIFHHYSIMAASGIERSVAAIVFVPFGFVTAATNFVTGILIDRISPRLLLGVMLILLCAALLMAVRVTGAESMLAYGCLLGLMQGMSGVIQAGVYAYYFGRSHLGSISGLATTITVAGTAFGPVLFATGFDNFGSYAPILGFSIILPLAIALTAFWVEMGTENKFSHLK</sequence>
<protein>
    <submittedName>
        <fullName evidence="7">MFS transporter</fullName>
    </submittedName>
</protein>
<evidence type="ECO:0000256" key="5">
    <source>
        <dbReference type="SAM" id="Phobius"/>
    </source>
</evidence>
<feature type="transmembrane region" description="Helical" evidence="5">
    <location>
        <begin position="367"/>
        <end position="387"/>
    </location>
</feature>
<feature type="transmembrane region" description="Helical" evidence="5">
    <location>
        <begin position="21"/>
        <end position="45"/>
    </location>
</feature>
<keyword evidence="2 5" id="KW-0812">Transmembrane</keyword>
<keyword evidence="4 5" id="KW-0472">Membrane</keyword>
<evidence type="ECO:0000259" key="6">
    <source>
        <dbReference type="PROSITE" id="PS50850"/>
    </source>
</evidence>
<dbReference type="InterPro" id="IPR020846">
    <property type="entry name" value="MFS_dom"/>
</dbReference>
<feature type="domain" description="Major facilitator superfamily (MFS) profile" evidence="6">
    <location>
        <begin position="26"/>
        <end position="418"/>
    </location>
</feature>
<feature type="transmembrane region" description="Helical" evidence="5">
    <location>
        <begin position="151"/>
        <end position="175"/>
    </location>
</feature>
<evidence type="ECO:0000256" key="3">
    <source>
        <dbReference type="ARBA" id="ARBA00022989"/>
    </source>
</evidence>